<evidence type="ECO:0000256" key="2">
    <source>
        <dbReference type="SAM" id="SignalP"/>
    </source>
</evidence>
<feature type="region of interest" description="Disordered" evidence="1">
    <location>
        <begin position="186"/>
        <end position="212"/>
    </location>
</feature>
<gene>
    <name evidence="3" type="ORF">C5Y83_18410</name>
</gene>
<evidence type="ECO:0000256" key="1">
    <source>
        <dbReference type="SAM" id="MobiDB-lite"/>
    </source>
</evidence>
<feature type="compositionally biased region" description="Low complexity" evidence="1">
    <location>
        <begin position="200"/>
        <end position="212"/>
    </location>
</feature>
<sequence length="212" mass="22778">MTQTRLILALLVGLTVSSVQTAEAGWLWGRSASNNAMAEHASNLPWHGGYAYQNYQSPVAMVVPPTANMQTNYSWGVPSSRMTPVYHQFGRANAGGITGSPASLGITPYYPSDTRQFGVYNVRGPWNYHMQQDLNYGWHLGIHHRKAWNGHTGSCPSGNCYGGAPYQTGSYGAAQGGSVITEEGYVPGSYEEHPVSPSDTAPTPAAPPQTET</sequence>
<evidence type="ECO:0000313" key="3">
    <source>
        <dbReference type="EMBL" id="PQO32208.1"/>
    </source>
</evidence>
<evidence type="ECO:0000313" key="4">
    <source>
        <dbReference type="Proteomes" id="UP000238322"/>
    </source>
</evidence>
<dbReference type="RefSeq" id="WP_105331220.1">
    <property type="nucleotide sequence ID" value="NZ_PUHY01000012.1"/>
</dbReference>
<dbReference type="EMBL" id="PUHY01000012">
    <property type="protein sequence ID" value="PQO32208.1"/>
    <property type="molecule type" value="Genomic_DNA"/>
</dbReference>
<keyword evidence="2" id="KW-0732">Signal</keyword>
<accession>A0A2S8FJ63</accession>
<feature type="signal peptide" evidence="2">
    <location>
        <begin position="1"/>
        <end position="21"/>
    </location>
</feature>
<protein>
    <submittedName>
        <fullName evidence="3">Uncharacterized protein</fullName>
    </submittedName>
</protein>
<name>A0A2S8FJ63_9BACT</name>
<reference evidence="3 4" key="1">
    <citation type="submission" date="2018-02" db="EMBL/GenBank/DDBJ databases">
        <title>Comparative genomes isolates from brazilian mangrove.</title>
        <authorList>
            <person name="Araujo J.E."/>
            <person name="Taketani R.G."/>
            <person name="Silva M.C.P."/>
            <person name="Loureco M.V."/>
            <person name="Andreote F.D."/>
        </authorList>
    </citation>
    <scope>NUCLEOTIDE SEQUENCE [LARGE SCALE GENOMIC DNA]</scope>
    <source>
        <strain evidence="3 4">Hex-1 MGV</strain>
    </source>
</reference>
<organism evidence="3 4">
    <name type="scientific">Blastopirellula marina</name>
    <dbReference type="NCBI Taxonomy" id="124"/>
    <lineage>
        <taxon>Bacteria</taxon>
        <taxon>Pseudomonadati</taxon>
        <taxon>Planctomycetota</taxon>
        <taxon>Planctomycetia</taxon>
        <taxon>Pirellulales</taxon>
        <taxon>Pirellulaceae</taxon>
        <taxon>Blastopirellula</taxon>
    </lineage>
</organism>
<dbReference type="OrthoDB" id="211632at2"/>
<comment type="caution">
    <text evidence="3">The sequence shown here is derived from an EMBL/GenBank/DDBJ whole genome shotgun (WGS) entry which is preliminary data.</text>
</comment>
<feature type="chain" id="PRO_5015460521" evidence="2">
    <location>
        <begin position="22"/>
        <end position="212"/>
    </location>
</feature>
<proteinExistence type="predicted"/>
<dbReference type="AlphaFoldDB" id="A0A2S8FJ63"/>
<dbReference type="Proteomes" id="UP000238322">
    <property type="component" value="Unassembled WGS sequence"/>
</dbReference>